<keyword evidence="2" id="KW-1185">Reference proteome</keyword>
<organism evidence="1 2">
    <name type="scientific">Agrobacterium fabrum (strain C58 / ATCC 33970)</name>
    <name type="common">Agrobacterium tumefaciens (strain C58)</name>
    <dbReference type="NCBI Taxonomy" id="176299"/>
    <lineage>
        <taxon>Bacteria</taxon>
        <taxon>Pseudomonadati</taxon>
        <taxon>Pseudomonadota</taxon>
        <taxon>Alphaproteobacteria</taxon>
        <taxon>Hyphomicrobiales</taxon>
        <taxon>Rhizobiaceae</taxon>
        <taxon>Rhizobium/Agrobacterium group</taxon>
        <taxon>Agrobacterium</taxon>
        <taxon>Agrobacterium tumefaciens complex</taxon>
    </lineage>
</organism>
<keyword evidence="1" id="KW-0614">Plasmid</keyword>
<geneLocation type="plasmid" evidence="1 2">
    <name>At</name>
</geneLocation>
<dbReference type="AlphaFoldDB" id="Q8U5X3"/>
<dbReference type="HOGENOM" id="CLU_3113761_0_0_5"/>
<proteinExistence type="predicted"/>
<name>Q8U5X3_AGRFC</name>
<reference evidence="1 2" key="1">
    <citation type="journal article" date="2001" name="Science">
        <title>The genome of the natural genetic engineer Agrobacterium tumefaciens C58.</title>
        <authorList>
            <person name="Wood D.W."/>
            <person name="Setubal J.C."/>
            <person name="Kaul R."/>
            <person name="Monks D.E."/>
            <person name="Kitajima J.P."/>
            <person name="Okura V.K."/>
            <person name="Zhou Y."/>
            <person name="Chen L."/>
            <person name="Wood G.E."/>
            <person name="Almeida N.F.Jr."/>
            <person name="Woo L."/>
            <person name="Chen Y."/>
            <person name="Paulsen I.T."/>
            <person name="Eisen J.A."/>
            <person name="Karp P.D."/>
            <person name="Bovee D.Sr."/>
            <person name="Chapman P."/>
            <person name="Clendenning J."/>
            <person name="Deatherage G."/>
            <person name="Gillet W."/>
            <person name="Grant C."/>
            <person name="Kutyavin T."/>
            <person name="Levy R."/>
            <person name="Li M.J."/>
            <person name="McClelland E."/>
            <person name="Palmieri A."/>
            <person name="Raymond C."/>
            <person name="Rouse G."/>
            <person name="Saenphimmachak C."/>
            <person name="Wu Z."/>
            <person name="Romero P."/>
            <person name="Gordon D."/>
            <person name="Zhang S."/>
            <person name="Yoo H."/>
            <person name="Tao Y."/>
            <person name="Biddle P."/>
            <person name="Jung M."/>
            <person name="Krespan W."/>
            <person name="Perry M."/>
            <person name="Gordon-Kamm B."/>
            <person name="Liao L."/>
            <person name="Kim S."/>
            <person name="Hendrick C."/>
            <person name="Zhao Z.Y."/>
            <person name="Dolan M."/>
            <person name="Chumley F."/>
            <person name="Tingey S.V."/>
            <person name="Tomb J.F."/>
            <person name="Gordon M.P."/>
            <person name="Olson M.V."/>
            <person name="Nester E.W."/>
        </authorList>
    </citation>
    <scope>NUCLEOTIDE SEQUENCE [LARGE SCALE GENOMIC DNA]</scope>
    <source>
        <strain evidence="2">C58 / ATCC 33970</strain>
    </source>
</reference>
<dbReference type="EnsemblBacteria" id="AAK90447">
    <property type="protein sequence ID" value="AAK90447"/>
    <property type="gene ID" value="Atu8046"/>
</dbReference>
<dbReference type="KEGG" id="atu:Atu8046"/>
<sequence length="50" mass="5675">MHSSLKPYAPPEIPRSLDVAISGLAQTIGFLCKFVKLNIHCRQFVKNLYE</sequence>
<accession>Q8U5X3</accession>
<protein>
    <submittedName>
        <fullName evidence="1">Uncharacterized protein</fullName>
    </submittedName>
</protein>
<evidence type="ECO:0000313" key="1">
    <source>
        <dbReference type="EMBL" id="AAK90447.1"/>
    </source>
</evidence>
<dbReference type="Proteomes" id="UP000000813">
    <property type="component" value="Plasmid At"/>
</dbReference>
<dbReference type="OrthoDB" id="8452404at2"/>
<dbReference type="EMBL" id="AE007872">
    <property type="protein sequence ID" value="AAK90447.1"/>
    <property type="molecule type" value="Genomic_DNA"/>
</dbReference>
<gene>
    <name evidence="1" type="ordered locus">Atu8046</name>
</gene>
<reference evidence="1 2" key="2">
    <citation type="journal article" date="2001" name="Science">
        <title>Genome sequence of the plant pathogen and biotechnology agent Agrobacterium tumefaciens C58.</title>
        <authorList>
            <person name="Goodner B."/>
            <person name="Hinkle G."/>
            <person name="Gattung S."/>
            <person name="Miller N."/>
            <person name="Blanchard M."/>
            <person name="Qurollo B."/>
            <person name="Goldman B.S."/>
            <person name="Cao Y."/>
            <person name="Askenazi M."/>
            <person name="Halling C."/>
            <person name="Mullin L."/>
            <person name="Houmiel K."/>
            <person name="Gordon J."/>
            <person name="Vaudin M."/>
            <person name="Iartchouk O."/>
            <person name="Epp A."/>
            <person name="Liu F."/>
            <person name="Wollam C."/>
            <person name="Allinger M."/>
            <person name="Doughty D."/>
            <person name="Scott C."/>
            <person name="Lappas C."/>
            <person name="Markelz B."/>
            <person name="Flanagan C."/>
            <person name="Crowell C."/>
            <person name="Gurson J."/>
            <person name="Lomo C."/>
            <person name="Sear C."/>
            <person name="Strub G."/>
            <person name="Cielo C."/>
            <person name="Slater S."/>
        </authorList>
    </citation>
    <scope>NUCLEOTIDE SEQUENCE [LARGE SCALE GENOMIC DNA]</scope>
    <source>
        <strain evidence="2">C58 / ATCC 33970</strain>
    </source>
</reference>
<evidence type="ECO:0000313" key="2">
    <source>
        <dbReference type="Proteomes" id="UP000000813"/>
    </source>
</evidence>